<evidence type="ECO:0000313" key="3">
    <source>
        <dbReference type="Proteomes" id="UP001642484"/>
    </source>
</evidence>
<proteinExistence type="predicted"/>
<evidence type="ECO:0000256" key="1">
    <source>
        <dbReference type="SAM" id="Phobius"/>
    </source>
</evidence>
<dbReference type="Proteomes" id="UP001642484">
    <property type="component" value="Unassembled WGS sequence"/>
</dbReference>
<gene>
    <name evidence="2" type="ORF">CCMP2556_LOCUS19481</name>
</gene>
<organism evidence="2 3">
    <name type="scientific">Durusdinium trenchii</name>
    <dbReference type="NCBI Taxonomy" id="1381693"/>
    <lineage>
        <taxon>Eukaryota</taxon>
        <taxon>Sar</taxon>
        <taxon>Alveolata</taxon>
        <taxon>Dinophyceae</taxon>
        <taxon>Suessiales</taxon>
        <taxon>Symbiodiniaceae</taxon>
        <taxon>Durusdinium</taxon>
    </lineage>
</organism>
<reference evidence="2 3" key="1">
    <citation type="submission" date="2024-02" db="EMBL/GenBank/DDBJ databases">
        <authorList>
            <person name="Chen Y."/>
            <person name="Shah S."/>
            <person name="Dougan E. K."/>
            <person name="Thang M."/>
            <person name="Chan C."/>
        </authorList>
    </citation>
    <scope>NUCLEOTIDE SEQUENCE [LARGE SCALE GENOMIC DNA]</scope>
</reference>
<protein>
    <recommendedName>
        <fullName evidence="4">Ricin B lectin domain-containing protein</fullName>
    </recommendedName>
</protein>
<accession>A0ABP0L5H9</accession>
<comment type="caution">
    <text evidence="2">The sequence shown here is derived from an EMBL/GenBank/DDBJ whole genome shotgun (WGS) entry which is preliminary data.</text>
</comment>
<name>A0ABP0L5H9_9DINO</name>
<evidence type="ECO:0008006" key="4">
    <source>
        <dbReference type="Google" id="ProtNLM"/>
    </source>
</evidence>
<keyword evidence="1" id="KW-1133">Transmembrane helix</keyword>
<keyword evidence="1" id="KW-0812">Transmembrane</keyword>
<keyword evidence="1" id="KW-0472">Membrane</keyword>
<feature type="transmembrane region" description="Helical" evidence="1">
    <location>
        <begin position="21"/>
        <end position="44"/>
    </location>
</feature>
<sequence>MVQWKTVRSLFAIRVVHDCILFERIYAIIKLYIYLIYTCILYLFNSTGQRVPFTARGCGDEEVQYIRIPVKFKDANGKIVVHVDSWPIIDVHSIMAFAFEEAGIEIPTSCIHEYWRRSCEYGEPFAQDTSNHHRVPIGLYGDSAKVRTTFGSENVIALFANLVLWRPKSVRWSRFLLCCIPEERCTSQTLPTILKRIVWSANHAWHGRWPGQDLHGRNLGGKAARLAGKPLTSQFHTFQVVELRGDWAWHKKVMKFWRCNWNSLEDTCPFCPAKIQSDDWNDLYWNPDSTLEDFTLAGFLAKRMPPRGISPLVGLKGFHPSIIRWCLMHALHLGLLYTANGGTMNLLVKCCYWAPADEPTRVHLHRAYIDFKTWCVRKRINCSQPAFKENLLYLKTGDIRLLCKAYNGRCVAQWLAETVAAAAQDAQFQAADATNTIAVVQKQHRFRKVGDYRWLIQSDARLDGFLIRNDHHPRRALVGGIPLRLEGANKSDANQRWVLCFPNDSPGIHKPFLIRSVQSGMYLVVEEAHQCVILQKDAPQQFWQIHDATRRADAFIPTERAQPSPVADEPEPDELLAPYDGDVCGAFGDDLSTRRSSQLSGGSLGGPLPKNMSMSQGTFTSVEVLFDQMVLSTGLELLPPGSGASPQQVLGRLWGNNSTFLYRYQARRNGRDVQWSGLNISEEMPWLATAQLTCSVHVPVLGWRPYEEVLRITLCYEPMVGVSNGDQGEVLAVQQVGHTDGGRFGVFRNENLLLFYQSEGATLLTAFALTPKGAFSGMAVEGQKKAFADFLHSFQDEAKTWRPSTKIKGQAPPSTSLADPRGETETCCTAAARKFHPCGVQ</sequence>
<evidence type="ECO:0000313" key="2">
    <source>
        <dbReference type="EMBL" id="CAK9034423.1"/>
    </source>
</evidence>
<keyword evidence="3" id="KW-1185">Reference proteome</keyword>
<dbReference type="EMBL" id="CAXAMN010011114">
    <property type="protein sequence ID" value="CAK9034423.1"/>
    <property type="molecule type" value="Genomic_DNA"/>
</dbReference>